<dbReference type="NCBIfam" id="NF047593">
    <property type="entry name" value="IS66_ISAeme5_TnpA"/>
    <property type="match status" value="1"/>
</dbReference>
<gene>
    <name evidence="1" type="ORF">H8L47_26395</name>
</gene>
<dbReference type="RefSeq" id="WP_186956820.1">
    <property type="nucleotide sequence ID" value="NZ_JACOFX010000024.1"/>
</dbReference>
<comment type="caution">
    <text evidence="1">The sequence shown here is derived from an EMBL/GenBank/DDBJ whole genome shotgun (WGS) entry which is preliminary data.</text>
</comment>
<protein>
    <recommendedName>
        <fullName evidence="3">IS66 family insertion sequence element accessory protein TnpB</fullName>
    </recommendedName>
</protein>
<dbReference type="Proteomes" id="UP000646911">
    <property type="component" value="Unassembled WGS sequence"/>
</dbReference>
<keyword evidence="2" id="KW-1185">Reference proteome</keyword>
<evidence type="ECO:0000313" key="1">
    <source>
        <dbReference type="EMBL" id="MBC3911108.1"/>
    </source>
</evidence>
<name>A0ABR6ZHA8_9BURK</name>
<proteinExistence type="predicted"/>
<reference evidence="1 2" key="1">
    <citation type="submission" date="2020-08" db="EMBL/GenBank/DDBJ databases">
        <title>Novel species isolated from subtropical streams in China.</title>
        <authorList>
            <person name="Lu H."/>
        </authorList>
    </citation>
    <scope>NUCLEOTIDE SEQUENCE [LARGE SCALE GENOMIC DNA]</scope>
    <source>
        <strain evidence="1 2">NL8W</strain>
    </source>
</reference>
<evidence type="ECO:0000313" key="2">
    <source>
        <dbReference type="Proteomes" id="UP000646911"/>
    </source>
</evidence>
<evidence type="ECO:0008006" key="3">
    <source>
        <dbReference type="Google" id="ProtNLM"/>
    </source>
</evidence>
<dbReference type="EMBL" id="JACOFX010000024">
    <property type="protein sequence ID" value="MBC3911108.1"/>
    <property type="molecule type" value="Genomic_DNA"/>
</dbReference>
<sequence>MKRDQTKRQQWQLHIAQWQQSALSQRAFCVSAGLKFATFDYWRRALIAEQSVENKPSQSQQPGIQLLPLQVTPAGSGSMGLVLRSPQGWELRLPPEVKADWLSDLLRGL</sequence>
<organism evidence="1 2">
    <name type="scientific">Undibacterium umbellatum</name>
    <dbReference type="NCBI Taxonomy" id="2762300"/>
    <lineage>
        <taxon>Bacteria</taxon>
        <taxon>Pseudomonadati</taxon>
        <taxon>Pseudomonadota</taxon>
        <taxon>Betaproteobacteria</taxon>
        <taxon>Burkholderiales</taxon>
        <taxon>Oxalobacteraceae</taxon>
        <taxon>Undibacterium</taxon>
    </lineage>
</organism>
<accession>A0ABR6ZHA8</accession>